<dbReference type="PANTHER" id="PTHR22916">
    <property type="entry name" value="GLYCOSYLTRANSFERASE"/>
    <property type="match status" value="1"/>
</dbReference>
<gene>
    <name evidence="5" type="ORF">H8718_05130</name>
</gene>
<dbReference type="AlphaFoldDB" id="A0A926I8Q1"/>
<dbReference type="CDD" id="cd00761">
    <property type="entry name" value="Glyco_tranf_GTA_type"/>
    <property type="match status" value="1"/>
</dbReference>
<sequence length="332" mass="38255">MKLVSIIVPIYNAQNYLNRCLDSLLAQTLEDIEIILINDGSKDDSLAICRAYEEKDSRIIVIDQKNAGVSAARNAGLDRASGQYVGFVDPDDWVEPDMYALMYEKIHSLGCPVCLCNYYKDDKNNSVPKRFKVKKEILNQQEVIKVIVSNMVGVDDIMPRYNYVMGCVWRCLYERSFIEKNNLRFEECIGFMEDLVFNVRALLKVESLCIVPKFLYHYVQNPKSILHTYNKNMWTDQMRVHSLLEGYIKEAGLEEMMRNRLDMRYVGMAFGAIYNEVNGKSKAGVKYKVDKVKEICGDEKLKLSLERIHPIRGSAHTQTASRRTVKKKSKAK</sequence>
<keyword evidence="6" id="KW-1185">Reference proteome</keyword>
<keyword evidence="2" id="KW-0808">Transferase</keyword>
<dbReference type="RefSeq" id="WP_249332063.1">
    <property type="nucleotide sequence ID" value="NZ_JACRSY010000006.1"/>
</dbReference>
<protein>
    <submittedName>
        <fullName evidence="5">Glycosyltransferase</fullName>
    </submittedName>
</protein>
<dbReference type="InterPro" id="IPR001173">
    <property type="entry name" value="Glyco_trans_2-like"/>
</dbReference>
<feature type="compositionally biased region" description="Basic residues" evidence="3">
    <location>
        <begin position="323"/>
        <end position="332"/>
    </location>
</feature>
<dbReference type="GO" id="GO:0016757">
    <property type="term" value="F:glycosyltransferase activity"/>
    <property type="evidence" value="ECO:0007669"/>
    <property type="project" value="UniProtKB-KW"/>
</dbReference>
<evidence type="ECO:0000313" key="5">
    <source>
        <dbReference type="EMBL" id="MBC8578915.1"/>
    </source>
</evidence>
<name>A0A926I8Q1_9FIRM</name>
<evidence type="ECO:0000313" key="6">
    <source>
        <dbReference type="Proteomes" id="UP000655830"/>
    </source>
</evidence>
<dbReference type="Pfam" id="PF00535">
    <property type="entry name" value="Glycos_transf_2"/>
    <property type="match status" value="1"/>
</dbReference>
<organism evidence="5 6">
    <name type="scientific">Zhenhengia yiwuensis</name>
    <dbReference type="NCBI Taxonomy" id="2763666"/>
    <lineage>
        <taxon>Bacteria</taxon>
        <taxon>Bacillati</taxon>
        <taxon>Bacillota</taxon>
        <taxon>Clostridia</taxon>
        <taxon>Lachnospirales</taxon>
        <taxon>Lachnospiraceae</taxon>
        <taxon>Zhenhengia</taxon>
    </lineage>
</organism>
<evidence type="ECO:0000256" key="1">
    <source>
        <dbReference type="ARBA" id="ARBA00022676"/>
    </source>
</evidence>
<dbReference type="Proteomes" id="UP000655830">
    <property type="component" value="Unassembled WGS sequence"/>
</dbReference>
<comment type="caution">
    <text evidence="5">The sequence shown here is derived from an EMBL/GenBank/DDBJ whole genome shotgun (WGS) entry which is preliminary data.</text>
</comment>
<dbReference type="PANTHER" id="PTHR22916:SF51">
    <property type="entry name" value="GLYCOSYLTRANSFERASE EPSH-RELATED"/>
    <property type="match status" value="1"/>
</dbReference>
<evidence type="ECO:0000256" key="3">
    <source>
        <dbReference type="SAM" id="MobiDB-lite"/>
    </source>
</evidence>
<accession>A0A926I8Q1</accession>
<proteinExistence type="predicted"/>
<feature type="domain" description="Glycosyltransferase 2-like" evidence="4">
    <location>
        <begin position="5"/>
        <end position="130"/>
    </location>
</feature>
<evidence type="ECO:0000256" key="2">
    <source>
        <dbReference type="ARBA" id="ARBA00022679"/>
    </source>
</evidence>
<evidence type="ECO:0000259" key="4">
    <source>
        <dbReference type="Pfam" id="PF00535"/>
    </source>
</evidence>
<dbReference type="EMBL" id="JACRSY010000006">
    <property type="protein sequence ID" value="MBC8578915.1"/>
    <property type="molecule type" value="Genomic_DNA"/>
</dbReference>
<dbReference type="InterPro" id="IPR029044">
    <property type="entry name" value="Nucleotide-diphossugar_trans"/>
</dbReference>
<keyword evidence="1" id="KW-0328">Glycosyltransferase</keyword>
<dbReference type="Gene3D" id="3.90.550.10">
    <property type="entry name" value="Spore Coat Polysaccharide Biosynthesis Protein SpsA, Chain A"/>
    <property type="match status" value="1"/>
</dbReference>
<feature type="region of interest" description="Disordered" evidence="3">
    <location>
        <begin position="312"/>
        <end position="332"/>
    </location>
</feature>
<reference evidence="5" key="1">
    <citation type="submission" date="2020-08" db="EMBL/GenBank/DDBJ databases">
        <title>Genome public.</title>
        <authorList>
            <person name="Liu C."/>
            <person name="Sun Q."/>
        </authorList>
    </citation>
    <scope>NUCLEOTIDE SEQUENCE</scope>
    <source>
        <strain evidence="5">NSJ-12</strain>
    </source>
</reference>
<dbReference type="SUPFAM" id="SSF53448">
    <property type="entry name" value="Nucleotide-diphospho-sugar transferases"/>
    <property type="match status" value="1"/>
</dbReference>